<dbReference type="CDD" id="cd02440">
    <property type="entry name" value="AdoMet_MTases"/>
    <property type="match status" value="1"/>
</dbReference>
<dbReference type="PANTHER" id="PTHR43667">
    <property type="entry name" value="CYCLOPROPANE-FATTY-ACYL-PHOSPHOLIPID SYNTHASE"/>
    <property type="match status" value="1"/>
</dbReference>
<dbReference type="InterPro" id="IPR029063">
    <property type="entry name" value="SAM-dependent_MTases_sf"/>
</dbReference>
<dbReference type="PANTHER" id="PTHR43667:SF2">
    <property type="entry name" value="FATTY ACID C-METHYL TRANSFERASE"/>
    <property type="match status" value="1"/>
</dbReference>
<evidence type="ECO:0000313" key="7">
    <source>
        <dbReference type="EMBL" id="QFI36944.1"/>
    </source>
</evidence>
<dbReference type="GO" id="GO:0008610">
    <property type="term" value="P:lipid biosynthetic process"/>
    <property type="evidence" value="ECO:0007669"/>
    <property type="project" value="InterPro"/>
</dbReference>
<reference evidence="7 8" key="1">
    <citation type="submission" date="2019-09" db="EMBL/GenBank/DDBJ databases">
        <title>Hybrid Assembly of the complete Genome of the Deep-Sea Bacterium Moritella marina from long Nanopore and Illumina reads.</title>
        <authorList>
            <person name="Magin S."/>
            <person name="Georgoulis A."/>
            <person name="Papadimitriou K."/>
            <person name="Iliakis G."/>
            <person name="Vorgias C.E."/>
        </authorList>
    </citation>
    <scope>NUCLEOTIDE SEQUENCE [LARGE SCALE GENOMIC DNA]</scope>
    <source>
        <strain evidence="7 8">MP-1</strain>
    </source>
</reference>
<evidence type="ECO:0000313" key="8">
    <source>
        <dbReference type="Proteomes" id="UP000327424"/>
    </source>
</evidence>
<dbReference type="Pfam" id="PF02353">
    <property type="entry name" value="CMAS"/>
    <property type="match status" value="1"/>
</dbReference>
<evidence type="ECO:0000256" key="4">
    <source>
        <dbReference type="ARBA" id="ARBA00022691"/>
    </source>
</evidence>
<dbReference type="AlphaFoldDB" id="A0A5J6WHD6"/>
<evidence type="ECO:0000256" key="2">
    <source>
        <dbReference type="ARBA" id="ARBA00022603"/>
    </source>
</evidence>
<keyword evidence="4" id="KW-0949">S-adenosyl-L-methionine</keyword>
<dbReference type="InterPro" id="IPR050723">
    <property type="entry name" value="CFA/CMAS"/>
</dbReference>
<comment type="similarity">
    <text evidence="1">Belongs to the CFA/CMAS family.</text>
</comment>
<organism evidence="7 8">
    <name type="scientific">Moritella marina ATCC 15381</name>
    <dbReference type="NCBI Taxonomy" id="1202962"/>
    <lineage>
        <taxon>Bacteria</taxon>
        <taxon>Pseudomonadati</taxon>
        <taxon>Pseudomonadota</taxon>
        <taxon>Gammaproteobacteria</taxon>
        <taxon>Alteromonadales</taxon>
        <taxon>Moritellaceae</taxon>
        <taxon>Moritella</taxon>
    </lineage>
</organism>
<feature type="active site" evidence="6">
    <location>
        <position position="399"/>
    </location>
</feature>
<dbReference type="PIRSF" id="PIRSF003085">
    <property type="entry name" value="CMAS"/>
    <property type="match status" value="1"/>
</dbReference>
<evidence type="ECO:0000256" key="3">
    <source>
        <dbReference type="ARBA" id="ARBA00022679"/>
    </source>
</evidence>
<evidence type="ECO:0000256" key="6">
    <source>
        <dbReference type="PIRSR" id="PIRSR003085-1"/>
    </source>
</evidence>
<dbReference type="Gene3D" id="3.40.50.150">
    <property type="entry name" value="Vaccinia Virus protein VP39"/>
    <property type="match status" value="1"/>
</dbReference>
<keyword evidence="3 7" id="KW-0808">Transferase</keyword>
<evidence type="ECO:0000256" key="1">
    <source>
        <dbReference type="ARBA" id="ARBA00010815"/>
    </source>
</evidence>
<keyword evidence="8" id="KW-1185">Reference proteome</keyword>
<dbReference type="RefSeq" id="WP_019440999.1">
    <property type="nucleotide sequence ID" value="NZ_ALOE01000012.1"/>
</dbReference>
<dbReference type="GO" id="GO:0032259">
    <property type="term" value="P:methylation"/>
    <property type="evidence" value="ECO:0007669"/>
    <property type="project" value="UniProtKB-KW"/>
</dbReference>
<sequence length="432" mass="49211">MTTTQNLDLEPTSSTKRANEKTKLSWFNNKCRSLVLSTLDKMEDACLQIEEHGNIIELGNPNASLKGTMIVHDPSLYIDFVRGGSVGASEGYLTEKWSSPDLTAVIRVCARSQRTLDDIENNGSLLNKIKDKFLHYQNSNTQAGSKKNIVAHYDLGNDLYTRFLDPEMMYSCAIYSPQYSTLEQAQILKLKTICDKLNLKPSDTLIEIGTGWGALAIYAASNYGCKVTTTTISEEQFSYAQARIKSLKLDDKITLLKQDYRLLEGTYDKLVSIEMIEAVGHAFMPSFFEKCNSLLKPNGKMLIQAITIADQRYDSYRQNIDFIQKYIFPGGCLPSVSVMSQHIAKSTDMMIDNIEDIGLHYARTLNDWRVKFDENWADIQSFGYDDAFKRLWHYYFGYCEGAFIERVISTHHIVARKPLNKEHEDEIILSYI</sequence>
<keyword evidence="2 7" id="KW-0489">Methyltransferase</keyword>
<keyword evidence="5" id="KW-0443">Lipid metabolism</keyword>
<protein>
    <submittedName>
        <fullName evidence="7">Class I SAM-dependent methyltransferase</fullName>
    </submittedName>
</protein>
<dbReference type="KEGG" id="mmaa:FR932_03420"/>
<proteinExistence type="inferred from homology"/>
<dbReference type="EMBL" id="CP044399">
    <property type="protein sequence ID" value="QFI36944.1"/>
    <property type="molecule type" value="Genomic_DNA"/>
</dbReference>
<dbReference type="SUPFAM" id="SSF53335">
    <property type="entry name" value="S-adenosyl-L-methionine-dependent methyltransferases"/>
    <property type="match status" value="1"/>
</dbReference>
<gene>
    <name evidence="7" type="ORF">FR932_03420</name>
</gene>
<name>A0A5J6WHD6_MORMI</name>
<dbReference type="Proteomes" id="UP000327424">
    <property type="component" value="Chromosome"/>
</dbReference>
<dbReference type="OrthoDB" id="9782855at2"/>
<dbReference type="GO" id="GO:0008168">
    <property type="term" value="F:methyltransferase activity"/>
    <property type="evidence" value="ECO:0007669"/>
    <property type="project" value="UniProtKB-KW"/>
</dbReference>
<dbReference type="InterPro" id="IPR003333">
    <property type="entry name" value="CMAS"/>
</dbReference>
<evidence type="ECO:0000256" key="5">
    <source>
        <dbReference type="ARBA" id="ARBA00023098"/>
    </source>
</evidence>
<accession>A0A5J6WHD6</accession>